<name>A0A7C8IU30_9PEZI</name>
<dbReference type="Gene3D" id="1.10.510.10">
    <property type="entry name" value="Transferase(Phosphotransferase) domain 1"/>
    <property type="match status" value="1"/>
</dbReference>
<dbReference type="GO" id="GO:0004674">
    <property type="term" value="F:protein serine/threonine kinase activity"/>
    <property type="evidence" value="ECO:0007669"/>
    <property type="project" value="TreeGrafter"/>
</dbReference>
<accession>A0A7C8IU30</accession>
<protein>
    <recommendedName>
        <fullName evidence="2">Protein kinase domain-containing protein</fullName>
    </recommendedName>
</protein>
<proteinExistence type="predicted"/>
<dbReference type="PANTHER" id="PTHR24359">
    <property type="entry name" value="SERINE/THREONINE-PROTEIN KINASE SBK1"/>
    <property type="match status" value="1"/>
</dbReference>
<keyword evidence="4" id="KW-1185">Reference proteome</keyword>
<dbReference type="InterPro" id="IPR000719">
    <property type="entry name" value="Prot_kinase_dom"/>
</dbReference>
<dbReference type="OrthoDB" id="1046782at2759"/>
<evidence type="ECO:0000259" key="2">
    <source>
        <dbReference type="PROSITE" id="PS50011"/>
    </source>
</evidence>
<dbReference type="Pfam" id="PF00069">
    <property type="entry name" value="Pkinase"/>
    <property type="match status" value="1"/>
</dbReference>
<organism evidence="3 4">
    <name type="scientific">Xylaria multiplex</name>
    <dbReference type="NCBI Taxonomy" id="323545"/>
    <lineage>
        <taxon>Eukaryota</taxon>
        <taxon>Fungi</taxon>
        <taxon>Dikarya</taxon>
        <taxon>Ascomycota</taxon>
        <taxon>Pezizomycotina</taxon>
        <taxon>Sordariomycetes</taxon>
        <taxon>Xylariomycetidae</taxon>
        <taxon>Xylariales</taxon>
        <taxon>Xylariaceae</taxon>
        <taxon>Xylaria</taxon>
    </lineage>
</organism>
<dbReference type="PROSITE" id="PS50011">
    <property type="entry name" value="PROTEIN_KINASE_DOM"/>
    <property type="match status" value="1"/>
</dbReference>
<dbReference type="SUPFAM" id="SSF56112">
    <property type="entry name" value="Protein kinase-like (PK-like)"/>
    <property type="match status" value="1"/>
</dbReference>
<dbReference type="PANTHER" id="PTHR24359:SF37">
    <property type="entry name" value="PROTEIN KINASE DOMAIN-CONTAINING PROTEIN"/>
    <property type="match status" value="1"/>
</dbReference>
<sequence length="727" mass="82034">MSHTAPGPGSGGDISRRYILPKGNEFQISTIIEDSDGLVRRENEDDYRARTLTATQSEASESTSSVIHVQDLGLSGTLPPLDELPGLQSLEDTMDASQLRVFLGLETKPLANVAESIREEIKLRLESASGYDNEPYLPIDQFNRIFGKESIKSLIREGNLRGENASADVAMASCINRRRILGILVYMKKLDYFENFVSESITDNDLPLRPAHQQTRLPWRKHELKSSGGNGVVHRVEIHPSHHNFKSAQPPKKPLYFALKEIDTHNEGTYHQELSALERTCAQIQKERHLIKLLLTFKHGKKYYFLFEWADGNLDEYWRSHPAGPERTIEKSKWAATQCLGLATALKRIHGLATWQKQRRNQSQMLSVPGGEGEKEYGRHGDIKPNNILWFASDGDRLVLSDLGLTSFHSSATKSLVRHTFIGGYTWPYRAPEIDDRWQSICPKYDIWSLGCVFLEFCTWWLLGIDGVEEFVGFRLDEPSEAYVAEDNYFTAKPLKEGFEAVVKPSVKEWIKRLRDIATDDPFAISMLRLIEEDMLVVEKAKRAPSDVICTDIHGIVAKISQMGNQNALGMSPEQESNNIDMETKLLTVDNLLHMHTTGGGHVHNLDQSNDRLRPINVKSPENHLASSQGSSPNAPETTEQSVETTTRGLGELITQVPNTSTVAEKPQSKFRVTTLHIQELESLEARLGSWKATVKKKFDWKGEKSASSDTPKESRTRSWPFKKYAE</sequence>
<dbReference type="InterPro" id="IPR011009">
    <property type="entry name" value="Kinase-like_dom_sf"/>
</dbReference>
<dbReference type="SMART" id="SM00220">
    <property type="entry name" value="S_TKc"/>
    <property type="match status" value="1"/>
</dbReference>
<feature type="region of interest" description="Disordered" evidence="1">
    <location>
        <begin position="621"/>
        <end position="647"/>
    </location>
</feature>
<dbReference type="Proteomes" id="UP000481858">
    <property type="component" value="Unassembled WGS sequence"/>
</dbReference>
<evidence type="ECO:0000313" key="4">
    <source>
        <dbReference type="Proteomes" id="UP000481858"/>
    </source>
</evidence>
<feature type="compositionally biased region" description="Polar residues" evidence="1">
    <location>
        <begin position="625"/>
        <end position="647"/>
    </location>
</feature>
<feature type="compositionally biased region" description="Basic and acidic residues" evidence="1">
    <location>
        <begin position="700"/>
        <end position="717"/>
    </location>
</feature>
<dbReference type="EMBL" id="WUBL01000007">
    <property type="protein sequence ID" value="KAF2972321.1"/>
    <property type="molecule type" value="Genomic_DNA"/>
</dbReference>
<evidence type="ECO:0000256" key="1">
    <source>
        <dbReference type="SAM" id="MobiDB-lite"/>
    </source>
</evidence>
<reference evidence="3 4" key="1">
    <citation type="submission" date="2019-12" db="EMBL/GenBank/DDBJ databases">
        <title>Draft genome sequence of the ascomycete Xylaria multiplex DSM 110363.</title>
        <authorList>
            <person name="Buettner E."/>
            <person name="Kellner H."/>
        </authorList>
    </citation>
    <scope>NUCLEOTIDE SEQUENCE [LARGE SCALE GENOMIC DNA]</scope>
    <source>
        <strain evidence="3 4">DSM 110363</strain>
    </source>
</reference>
<feature type="region of interest" description="Disordered" evidence="1">
    <location>
        <begin position="360"/>
        <end position="379"/>
    </location>
</feature>
<feature type="domain" description="Protein kinase" evidence="2">
    <location>
        <begin position="219"/>
        <end position="557"/>
    </location>
</feature>
<feature type="region of interest" description="Disordered" evidence="1">
    <location>
        <begin position="700"/>
        <end position="727"/>
    </location>
</feature>
<dbReference type="AlphaFoldDB" id="A0A7C8IU30"/>
<dbReference type="InParanoid" id="A0A7C8IU30"/>
<comment type="caution">
    <text evidence="3">The sequence shown here is derived from an EMBL/GenBank/DDBJ whole genome shotgun (WGS) entry which is preliminary data.</text>
</comment>
<evidence type="ECO:0000313" key="3">
    <source>
        <dbReference type="EMBL" id="KAF2972321.1"/>
    </source>
</evidence>
<dbReference type="GO" id="GO:0005524">
    <property type="term" value="F:ATP binding"/>
    <property type="evidence" value="ECO:0007669"/>
    <property type="project" value="InterPro"/>
</dbReference>
<gene>
    <name evidence="3" type="ORF">GQX73_g1230</name>
</gene>